<dbReference type="InterPro" id="IPR032710">
    <property type="entry name" value="NTF2-like_dom_sf"/>
</dbReference>
<organism evidence="2 3">
    <name type="scientific">Pseudomonas fluvialis</name>
    <dbReference type="NCBI Taxonomy" id="1793966"/>
    <lineage>
        <taxon>Bacteria</taxon>
        <taxon>Pseudomonadati</taxon>
        <taxon>Pseudomonadota</taxon>
        <taxon>Gammaproteobacteria</taxon>
        <taxon>Pseudomonadales</taxon>
        <taxon>Pseudomonadaceae</taxon>
        <taxon>Pseudomonas</taxon>
    </lineage>
</organism>
<dbReference type="EMBL" id="PIYS01000015">
    <property type="protein sequence ID" value="PKF71258.1"/>
    <property type="molecule type" value="Genomic_DNA"/>
</dbReference>
<accession>A0A2I0CQ39</accession>
<reference evidence="3" key="1">
    <citation type="submission" date="2017-12" db="EMBL/GenBank/DDBJ databases">
        <authorList>
            <person name="Yu X.-Y."/>
        </authorList>
    </citation>
    <scope>NUCLEOTIDE SEQUENCE [LARGE SCALE GENOMIC DNA]</scope>
    <source>
        <strain evidence="3">ZYSR67-Z</strain>
    </source>
</reference>
<dbReference type="InterPro" id="IPR037401">
    <property type="entry name" value="SnoaL-like"/>
</dbReference>
<dbReference type="Gene3D" id="3.10.450.50">
    <property type="match status" value="1"/>
</dbReference>
<evidence type="ECO:0000313" key="3">
    <source>
        <dbReference type="Proteomes" id="UP000242861"/>
    </source>
</evidence>
<dbReference type="RefSeq" id="WP_101193450.1">
    <property type="nucleotide sequence ID" value="NZ_PIYS01000015.1"/>
</dbReference>
<comment type="caution">
    <text evidence="2">The sequence shown here is derived from an EMBL/GenBank/DDBJ whole genome shotgun (WGS) entry which is preliminary data.</text>
</comment>
<evidence type="ECO:0000313" key="2">
    <source>
        <dbReference type="EMBL" id="PKF71258.1"/>
    </source>
</evidence>
<sequence length="159" mass="18188">MHAASLAVLQRFYQALQRGDGEAMAACYHPQARFHDPAFATLQGAEVGDMWRMLCARAEGLQVTFQVREATAQRARVDWQARYRFSRSGRWVSNRIRGEFVLRDGLIVEHRDHFAVWRWARQALGAPGWWLGWTPWLQGQVRRQARAGLAAWRASAAPG</sequence>
<gene>
    <name evidence="2" type="ORF">CW360_08890</name>
</gene>
<protein>
    <submittedName>
        <fullName evidence="2">DUF4440 domain-containing protein</fullName>
    </submittedName>
</protein>
<dbReference type="Pfam" id="PF12680">
    <property type="entry name" value="SnoaL_2"/>
    <property type="match status" value="1"/>
</dbReference>
<proteinExistence type="predicted"/>
<dbReference type="Proteomes" id="UP000242861">
    <property type="component" value="Unassembled WGS sequence"/>
</dbReference>
<evidence type="ECO:0000259" key="1">
    <source>
        <dbReference type="Pfam" id="PF12680"/>
    </source>
</evidence>
<feature type="domain" description="SnoaL-like" evidence="1">
    <location>
        <begin position="10"/>
        <end position="110"/>
    </location>
</feature>
<dbReference type="AlphaFoldDB" id="A0A2I0CQ39"/>
<dbReference type="SUPFAM" id="SSF54427">
    <property type="entry name" value="NTF2-like"/>
    <property type="match status" value="1"/>
</dbReference>
<name>A0A2I0CQ39_9PSED</name>